<feature type="transmembrane region" description="Helical" evidence="7">
    <location>
        <begin position="114"/>
        <end position="134"/>
    </location>
</feature>
<feature type="transmembrane region" description="Helical" evidence="7">
    <location>
        <begin position="440"/>
        <end position="458"/>
    </location>
</feature>
<feature type="transmembrane region" description="Helical" evidence="7">
    <location>
        <begin position="218"/>
        <end position="239"/>
    </location>
</feature>
<keyword evidence="5 7" id="KW-0472">Membrane</keyword>
<keyword evidence="3 7" id="KW-0812">Transmembrane</keyword>
<proteinExistence type="predicted"/>
<comment type="subcellular location">
    <subcellularLocation>
        <location evidence="1">Membrane</location>
        <topology evidence="1">Multi-pass membrane protein</topology>
    </subcellularLocation>
</comment>
<dbReference type="SUPFAM" id="SSF103473">
    <property type="entry name" value="MFS general substrate transporter"/>
    <property type="match status" value="1"/>
</dbReference>
<keyword evidence="4 7" id="KW-1133">Transmembrane helix</keyword>
<evidence type="ECO:0000256" key="3">
    <source>
        <dbReference type="ARBA" id="ARBA00022692"/>
    </source>
</evidence>
<reference evidence="8 9" key="1">
    <citation type="submission" date="2017-03" db="EMBL/GenBank/DDBJ databases">
        <title>WGS assembly of Porphyra umbilicalis.</title>
        <authorList>
            <person name="Brawley S.H."/>
            <person name="Blouin N.A."/>
            <person name="Ficko-Blean E."/>
            <person name="Wheeler G.L."/>
            <person name="Lohr M."/>
            <person name="Goodson H.V."/>
            <person name="Jenkins J.W."/>
            <person name="Blaby-Haas C.E."/>
            <person name="Helliwell K.E."/>
            <person name="Chan C."/>
            <person name="Marriage T."/>
            <person name="Bhattacharya D."/>
            <person name="Klein A.S."/>
            <person name="Badis Y."/>
            <person name="Brodie J."/>
            <person name="Cao Y."/>
            <person name="Collen J."/>
            <person name="Dittami S.M."/>
            <person name="Gachon C.M."/>
            <person name="Green B.R."/>
            <person name="Karpowicz S."/>
            <person name="Kim J.W."/>
            <person name="Kudahl U."/>
            <person name="Lin S."/>
            <person name="Michel G."/>
            <person name="Mittag M."/>
            <person name="Olson B.J."/>
            <person name="Pangilinan J."/>
            <person name="Peng Y."/>
            <person name="Qiu H."/>
            <person name="Shu S."/>
            <person name="Singer J.T."/>
            <person name="Smith A.G."/>
            <person name="Sprecher B.N."/>
            <person name="Wagner V."/>
            <person name="Wang W."/>
            <person name="Wang Z.-Y."/>
            <person name="Yan J."/>
            <person name="Yarish C."/>
            <person name="Zoeuner-Riek S."/>
            <person name="Zhuang Y."/>
            <person name="Zou Y."/>
            <person name="Lindquist E.A."/>
            <person name="Grimwood J."/>
            <person name="Barry K."/>
            <person name="Rokhsar D.S."/>
            <person name="Schmutz J."/>
            <person name="Stiller J.W."/>
            <person name="Grossman A.R."/>
            <person name="Prochnik S.E."/>
        </authorList>
    </citation>
    <scope>NUCLEOTIDE SEQUENCE [LARGE SCALE GENOMIC DNA]</scope>
    <source>
        <strain evidence="8">4086291</strain>
    </source>
</reference>
<evidence type="ECO:0008006" key="10">
    <source>
        <dbReference type="Google" id="ProtNLM"/>
    </source>
</evidence>
<dbReference type="Proteomes" id="UP000218209">
    <property type="component" value="Unassembled WGS sequence"/>
</dbReference>
<evidence type="ECO:0000313" key="8">
    <source>
        <dbReference type="EMBL" id="OSX79768.1"/>
    </source>
</evidence>
<dbReference type="EMBL" id="KV918786">
    <property type="protein sequence ID" value="OSX79768.1"/>
    <property type="molecule type" value="Genomic_DNA"/>
</dbReference>
<feature type="transmembrane region" description="Helical" evidence="7">
    <location>
        <begin position="146"/>
        <end position="165"/>
    </location>
</feature>
<dbReference type="InterPro" id="IPR036259">
    <property type="entry name" value="MFS_trans_sf"/>
</dbReference>
<feature type="transmembrane region" description="Helical" evidence="7">
    <location>
        <begin position="177"/>
        <end position="197"/>
    </location>
</feature>
<dbReference type="GO" id="GO:0016020">
    <property type="term" value="C:membrane"/>
    <property type="evidence" value="ECO:0007669"/>
    <property type="project" value="UniProtKB-SubCell"/>
</dbReference>
<keyword evidence="9" id="KW-1185">Reference proteome</keyword>
<dbReference type="PANTHER" id="PTHR19432">
    <property type="entry name" value="SUGAR TRANSPORTER"/>
    <property type="match status" value="1"/>
</dbReference>
<protein>
    <recommendedName>
        <fullName evidence="10">Major facilitator superfamily (MFS) profile domain-containing protein</fullName>
    </recommendedName>
</protein>
<evidence type="ECO:0000256" key="5">
    <source>
        <dbReference type="ARBA" id="ARBA00023136"/>
    </source>
</evidence>
<name>A0A1X6PG49_PORUM</name>
<feature type="compositionally biased region" description="Low complexity" evidence="6">
    <location>
        <begin position="36"/>
        <end position="57"/>
    </location>
</feature>
<sequence length="487" mass="48966">MTVDEPPGVSVGGSTAPNGAAAAVASAAVGNGAAAASRFAPPDTEADAAAPTPVAASDDADVPRLPPPPFELSTLRLAAMLAADLGLSFCWVLKYALATPHLAHTLGASPPVAHALWALGPLTGLLAPVIGTLSDGHASPYGRRRPFVAAGAAASVVGMTSFAWAGCLLPASRGAALAAAFGGFGVWDVGLQAMLFPSRALLADILPAERAVQHRVQAVAAVLAGVAEVAAGGLVWGMAEPVRSIRSIFAGGALVLALTTCVSLVLCVEVPTDGRAPMGGDVEMDTVVGGDAWWQGPPLADAQEASTAPFLGGAPHGGGAAGGGPAAAQPSVAPARRRSVVAATLASMAALPPAVGRVIVVYALAWFSFFCTLPYFSAWLGTSVLGGTPSATRGTPAAAAYQRGVTIFSAASVVKAVGGLAFGGCYPALLRRLGGGGERLLLGVPLAAFAVVLGGWRAPTRVWWRARPSPPPPCRLSSRKRFRWPWS</sequence>
<gene>
    <name evidence="8" type="ORF">BU14_0071s0022</name>
</gene>
<feature type="transmembrane region" description="Helical" evidence="7">
    <location>
        <begin position="400"/>
        <end position="428"/>
    </location>
</feature>
<evidence type="ECO:0000256" key="4">
    <source>
        <dbReference type="ARBA" id="ARBA00022989"/>
    </source>
</evidence>
<organism evidence="8 9">
    <name type="scientific">Porphyra umbilicalis</name>
    <name type="common">Purple laver</name>
    <name type="synonym">Red alga</name>
    <dbReference type="NCBI Taxonomy" id="2786"/>
    <lineage>
        <taxon>Eukaryota</taxon>
        <taxon>Rhodophyta</taxon>
        <taxon>Bangiophyceae</taxon>
        <taxon>Bangiales</taxon>
        <taxon>Bangiaceae</taxon>
        <taxon>Porphyra</taxon>
    </lineage>
</organism>
<feature type="region of interest" description="Disordered" evidence="6">
    <location>
        <begin position="36"/>
        <end position="65"/>
    </location>
</feature>
<evidence type="ECO:0000256" key="2">
    <source>
        <dbReference type="ARBA" id="ARBA00022448"/>
    </source>
</evidence>
<evidence type="ECO:0000313" key="9">
    <source>
        <dbReference type="Proteomes" id="UP000218209"/>
    </source>
</evidence>
<dbReference type="GO" id="GO:0008506">
    <property type="term" value="F:sucrose:proton symporter activity"/>
    <property type="evidence" value="ECO:0007669"/>
    <property type="project" value="TreeGrafter"/>
</dbReference>
<feature type="transmembrane region" description="Helical" evidence="7">
    <location>
        <begin position="358"/>
        <end position="380"/>
    </location>
</feature>
<feature type="transmembrane region" description="Helical" evidence="7">
    <location>
        <begin position="245"/>
        <end position="268"/>
    </location>
</feature>
<dbReference type="OrthoDB" id="28755at2759"/>
<keyword evidence="2" id="KW-0813">Transport</keyword>
<dbReference type="PANTHER" id="PTHR19432:SF35">
    <property type="entry name" value="SOLUTE CARRIER FAMILY 45 MEMBER 3 ISOFORM X1"/>
    <property type="match status" value="1"/>
</dbReference>
<evidence type="ECO:0000256" key="7">
    <source>
        <dbReference type="SAM" id="Phobius"/>
    </source>
</evidence>
<evidence type="ECO:0000256" key="6">
    <source>
        <dbReference type="SAM" id="MobiDB-lite"/>
    </source>
</evidence>
<evidence type="ECO:0000256" key="1">
    <source>
        <dbReference type="ARBA" id="ARBA00004141"/>
    </source>
</evidence>
<dbReference type="AlphaFoldDB" id="A0A1X6PG49"/>
<accession>A0A1X6PG49</accession>